<reference evidence="3" key="2">
    <citation type="submission" date="2023-02" db="EMBL/GenBank/DDBJ databases">
        <authorList>
            <consortium name="DOE Joint Genome Institute"/>
            <person name="Mondo S.J."/>
            <person name="Chang Y."/>
            <person name="Wang Y."/>
            <person name="Ahrendt S."/>
            <person name="Andreopoulos W."/>
            <person name="Barry K."/>
            <person name="Beard J."/>
            <person name="Benny G.L."/>
            <person name="Blankenship S."/>
            <person name="Bonito G."/>
            <person name="Cuomo C."/>
            <person name="Desiro A."/>
            <person name="Gervers K.A."/>
            <person name="Hundley H."/>
            <person name="Kuo A."/>
            <person name="LaButti K."/>
            <person name="Lang B.F."/>
            <person name="Lipzen A."/>
            <person name="O'Donnell K."/>
            <person name="Pangilinan J."/>
            <person name="Reynolds N."/>
            <person name="Sandor L."/>
            <person name="Smith M.W."/>
            <person name="Tsang A."/>
            <person name="Grigoriev I.V."/>
            <person name="Stajich J.E."/>
            <person name="Spatafora J.W."/>
        </authorList>
    </citation>
    <scope>NUCLEOTIDE SEQUENCE</scope>
    <source>
        <strain evidence="3">RSA 2281</strain>
    </source>
</reference>
<proteinExistence type="predicted"/>
<protein>
    <submittedName>
        <fullName evidence="3">Uncharacterized protein</fullName>
    </submittedName>
</protein>
<organism evidence="3 4">
    <name type="scientific">Phascolomyces articulosus</name>
    <dbReference type="NCBI Taxonomy" id="60185"/>
    <lineage>
        <taxon>Eukaryota</taxon>
        <taxon>Fungi</taxon>
        <taxon>Fungi incertae sedis</taxon>
        <taxon>Mucoromycota</taxon>
        <taxon>Mucoromycotina</taxon>
        <taxon>Mucoromycetes</taxon>
        <taxon>Mucorales</taxon>
        <taxon>Lichtheimiaceae</taxon>
        <taxon>Phascolomyces</taxon>
    </lineage>
</organism>
<keyword evidence="2" id="KW-1133">Transmembrane helix</keyword>
<keyword evidence="2" id="KW-0812">Transmembrane</keyword>
<feature type="transmembrane region" description="Helical" evidence="2">
    <location>
        <begin position="12"/>
        <end position="33"/>
    </location>
</feature>
<evidence type="ECO:0000313" key="4">
    <source>
        <dbReference type="Proteomes" id="UP001209540"/>
    </source>
</evidence>
<keyword evidence="2" id="KW-0472">Membrane</keyword>
<dbReference type="AlphaFoldDB" id="A0AAD5KD20"/>
<accession>A0AAD5KD20</accession>
<sequence length="300" mass="35079">MERHAKPFKDRFLDTSLLTSSFSKLMYYLWLWIMNHIWDNKENGVSSSSSNTNSSSPQHHTEDKNDDSIPVVDRGYALLQLKDYIIDFYRIFKYTVDFERNVHIHHAFLTKNAFLISSSYHRGVIQNIFIKDDIFSRPHITTQWTLVGYQYLSLMIACTILCDVLYERLGARILTIIGSLLIFVGFIDQNIYYVPVDMAFEFIIKCCSKSRFVVPYNGIVWSTGLSEPRLQRQSQFYQWQNLQDGLLMVPKVASSIKYLCSWLGVAARRRKNRNDCIRPPVSLSLYFRLLMVSMEQVEVS</sequence>
<feature type="compositionally biased region" description="Low complexity" evidence="1">
    <location>
        <begin position="46"/>
        <end position="56"/>
    </location>
</feature>
<feature type="transmembrane region" description="Helical" evidence="2">
    <location>
        <begin position="173"/>
        <end position="193"/>
    </location>
</feature>
<reference evidence="3" key="1">
    <citation type="journal article" date="2022" name="IScience">
        <title>Evolution of zygomycete secretomes and the origins of terrestrial fungal ecologies.</title>
        <authorList>
            <person name="Chang Y."/>
            <person name="Wang Y."/>
            <person name="Mondo S."/>
            <person name="Ahrendt S."/>
            <person name="Andreopoulos W."/>
            <person name="Barry K."/>
            <person name="Beard J."/>
            <person name="Benny G.L."/>
            <person name="Blankenship S."/>
            <person name="Bonito G."/>
            <person name="Cuomo C."/>
            <person name="Desiro A."/>
            <person name="Gervers K.A."/>
            <person name="Hundley H."/>
            <person name="Kuo A."/>
            <person name="LaButti K."/>
            <person name="Lang B.F."/>
            <person name="Lipzen A."/>
            <person name="O'Donnell K."/>
            <person name="Pangilinan J."/>
            <person name="Reynolds N."/>
            <person name="Sandor L."/>
            <person name="Smith M.E."/>
            <person name="Tsang A."/>
            <person name="Grigoriev I.V."/>
            <person name="Stajich J.E."/>
            <person name="Spatafora J.W."/>
        </authorList>
    </citation>
    <scope>NUCLEOTIDE SEQUENCE</scope>
    <source>
        <strain evidence="3">RSA 2281</strain>
    </source>
</reference>
<feature type="transmembrane region" description="Helical" evidence="2">
    <location>
        <begin position="148"/>
        <end position="166"/>
    </location>
</feature>
<name>A0AAD5KD20_9FUNG</name>
<dbReference type="Proteomes" id="UP001209540">
    <property type="component" value="Unassembled WGS sequence"/>
</dbReference>
<evidence type="ECO:0000256" key="1">
    <source>
        <dbReference type="SAM" id="MobiDB-lite"/>
    </source>
</evidence>
<keyword evidence="4" id="KW-1185">Reference proteome</keyword>
<dbReference type="EMBL" id="JAIXMP010000010">
    <property type="protein sequence ID" value="KAI9266925.1"/>
    <property type="molecule type" value="Genomic_DNA"/>
</dbReference>
<feature type="region of interest" description="Disordered" evidence="1">
    <location>
        <begin position="45"/>
        <end position="68"/>
    </location>
</feature>
<comment type="caution">
    <text evidence="3">The sequence shown here is derived from an EMBL/GenBank/DDBJ whole genome shotgun (WGS) entry which is preliminary data.</text>
</comment>
<evidence type="ECO:0000256" key="2">
    <source>
        <dbReference type="SAM" id="Phobius"/>
    </source>
</evidence>
<gene>
    <name evidence="3" type="ORF">BDA99DRAFT_579345</name>
</gene>
<evidence type="ECO:0000313" key="3">
    <source>
        <dbReference type="EMBL" id="KAI9266925.1"/>
    </source>
</evidence>